<keyword evidence="3" id="KW-0963">Cytoplasm</keyword>
<evidence type="ECO:0000313" key="10">
    <source>
        <dbReference type="Proteomes" id="UP001151582"/>
    </source>
</evidence>
<dbReference type="CDD" id="cd06257">
    <property type="entry name" value="DnaJ"/>
    <property type="match status" value="1"/>
</dbReference>
<keyword evidence="7" id="KW-0812">Transmembrane</keyword>
<comment type="subcellular location">
    <subcellularLocation>
        <location evidence="2">Cytoplasm</location>
    </subcellularLocation>
    <subcellularLocation>
        <location evidence="1">Nucleus</location>
    </subcellularLocation>
</comment>
<dbReference type="Gene3D" id="3.30.70.330">
    <property type="match status" value="1"/>
</dbReference>
<dbReference type="PROSITE" id="PS00636">
    <property type="entry name" value="DNAJ_1"/>
    <property type="match status" value="1"/>
</dbReference>
<reference evidence="9" key="1">
    <citation type="submission" date="2022-07" db="EMBL/GenBank/DDBJ databases">
        <title>Phylogenomic reconstructions and comparative analyses of Kickxellomycotina fungi.</title>
        <authorList>
            <person name="Reynolds N.K."/>
            <person name="Stajich J.E."/>
            <person name="Barry K."/>
            <person name="Grigoriev I.V."/>
            <person name="Crous P."/>
            <person name="Smith M.E."/>
        </authorList>
    </citation>
    <scope>NUCLEOTIDE SEQUENCE</scope>
    <source>
        <strain evidence="9">RSA 567</strain>
    </source>
</reference>
<dbReference type="GO" id="GO:0005737">
    <property type="term" value="C:cytoplasm"/>
    <property type="evidence" value="ECO:0007669"/>
    <property type="project" value="UniProtKB-SubCell"/>
</dbReference>
<evidence type="ECO:0000256" key="6">
    <source>
        <dbReference type="SAM" id="MobiDB-lite"/>
    </source>
</evidence>
<dbReference type="Pfam" id="PF00226">
    <property type="entry name" value="DnaJ"/>
    <property type="match status" value="1"/>
</dbReference>
<dbReference type="InterPro" id="IPR001623">
    <property type="entry name" value="DnaJ_domain"/>
</dbReference>
<dbReference type="GO" id="GO:0000390">
    <property type="term" value="P:spliceosomal complex disassembly"/>
    <property type="evidence" value="ECO:0007669"/>
    <property type="project" value="TreeGrafter"/>
</dbReference>
<feature type="transmembrane region" description="Helical" evidence="7">
    <location>
        <begin position="401"/>
        <end position="425"/>
    </location>
</feature>
<feature type="transmembrane region" description="Helical" evidence="7">
    <location>
        <begin position="446"/>
        <end position="471"/>
    </location>
</feature>
<evidence type="ECO:0000259" key="8">
    <source>
        <dbReference type="PROSITE" id="PS50076"/>
    </source>
</evidence>
<sequence length="640" mass="72182">MATAESQQDHYAILGVTTQSTVKEITKAYRLKARLCHPDKNPNDALAAKRFHAVSVAYEVLTDPGQKLAYDQRLHATTARRQKQDAMTSQRRKMKEELERAEREARDKHQAAQQAKANAAREAAEAHRQDIARQQRECEADARRREQQRTRRAAQQSAASHGSPRWHPPSLDDTVQEIDRSIIANWSKKCPTYDEPALRALFTSFGPIDHVVLTPNRPRRALIVYRSAVSAYSAVTNTTNPDFTRFQLKWASGNQPEVFTRMENEALSFATTTKQPMEPANPPVRATRQKSGMASASSAMAMASKLSADDIATLITQNHKALLQSIDPVAVTTKGRALTITVVCLGSIVLLIDIIGFAIVVWNRQRFLPFRAKNVGIVGMALLGAVMYWVSTLMLDPTLYVVNPVAVCFFVVPWLSLALGHDLFLMAQIYRLLMLYQIFVRKQPVAGWKFFAPVAFLVALTFAFACGMSSSRDLVDITLQPNFSYCHLSHLFHSLLLSHWILLTVLLVIMGVLSRHKKVSFNENRETLYSTVATTIMSVVCLVFIWNGYANQLWGKLVYQLVVIFGTNVFFWSLLAPPLYGFFFQRQEYLARFHSRLIYDGFGALSTKNASANSTDDVSDQRPQTNYVYELEKYQGPYII</sequence>
<evidence type="ECO:0000256" key="3">
    <source>
        <dbReference type="ARBA" id="ARBA00022490"/>
    </source>
</evidence>
<dbReference type="SMART" id="SM00271">
    <property type="entry name" value="DnaJ"/>
    <property type="match status" value="1"/>
</dbReference>
<feature type="transmembrane region" description="Helical" evidence="7">
    <location>
        <begin position="491"/>
        <end position="514"/>
    </location>
</feature>
<feature type="transmembrane region" description="Helical" evidence="7">
    <location>
        <begin position="374"/>
        <end position="395"/>
    </location>
</feature>
<keyword evidence="10" id="KW-1185">Reference proteome</keyword>
<dbReference type="PRINTS" id="PR00625">
    <property type="entry name" value="JDOMAIN"/>
</dbReference>
<gene>
    <name evidence="9" type="primary">DNAJC17</name>
    <name evidence="9" type="ORF">H4R34_003848</name>
</gene>
<dbReference type="PROSITE" id="PS50076">
    <property type="entry name" value="DNAJ_2"/>
    <property type="match status" value="1"/>
</dbReference>
<dbReference type="OrthoDB" id="376357at2759"/>
<comment type="caution">
    <text evidence="9">The sequence shown here is derived from an EMBL/GenBank/DDBJ whole genome shotgun (WGS) entry which is preliminary data.</text>
</comment>
<dbReference type="PANTHER" id="PTHR44313">
    <property type="entry name" value="DNAJ HOMOLOG SUBFAMILY C MEMBER 17"/>
    <property type="match status" value="1"/>
</dbReference>
<keyword evidence="5" id="KW-0539">Nucleus</keyword>
<feature type="compositionally biased region" description="Low complexity" evidence="6">
    <location>
        <begin position="111"/>
        <end position="121"/>
    </location>
</feature>
<evidence type="ECO:0000256" key="7">
    <source>
        <dbReference type="SAM" id="Phobius"/>
    </source>
</evidence>
<keyword evidence="7" id="KW-1133">Transmembrane helix</keyword>
<dbReference type="GO" id="GO:0005681">
    <property type="term" value="C:spliceosomal complex"/>
    <property type="evidence" value="ECO:0007669"/>
    <property type="project" value="TreeGrafter"/>
</dbReference>
<evidence type="ECO:0000256" key="2">
    <source>
        <dbReference type="ARBA" id="ARBA00004496"/>
    </source>
</evidence>
<keyword evidence="7" id="KW-0472">Membrane</keyword>
<dbReference type="Proteomes" id="UP001151582">
    <property type="component" value="Unassembled WGS sequence"/>
</dbReference>
<dbReference type="SUPFAM" id="SSF46565">
    <property type="entry name" value="Chaperone J-domain"/>
    <property type="match status" value="1"/>
</dbReference>
<evidence type="ECO:0000313" key="9">
    <source>
        <dbReference type="EMBL" id="KAJ1976778.1"/>
    </source>
</evidence>
<dbReference type="AlphaFoldDB" id="A0A9W8B5F5"/>
<dbReference type="InterPro" id="IPR012677">
    <property type="entry name" value="Nucleotide-bd_a/b_plait_sf"/>
</dbReference>
<feature type="region of interest" description="Disordered" evidence="6">
    <location>
        <begin position="75"/>
        <end position="172"/>
    </location>
</feature>
<feature type="transmembrane region" description="Helical" evidence="7">
    <location>
        <begin position="337"/>
        <end position="362"/>
    </location>
</feature>
<evidence type="ECO:0000256" key="5">
    <source>
        <dbReference type="ARBA" id="ARBA00023242"/>
    </source>
</evidence>
<feature type="domain" description="J" evidence="8">
    <location>
        <begin position="9"/>
        <end position="74"/>
    </location>
</feature>
<dbReference type="PANTHER" id="PTHR44313:SF1">
    <property type="entry name" value="DNAJ HOMOLOG SUBFAMILY C MEMBER 17"/>
    <property type="match status" value="1"/>
</dbReference>
<accession>A0A9W8B5F5</accession>
<feature type="transmembrane region" description="Helical" evidence="7">
    <location>
        <begin position="558"/>
        <end position="583"/>
    </location>
</feature>
<proteinExistence type="predicted"/>
<dbReference type="EMBL" id="JANBQB010000401">
    <property type="protein sequence ID" value="KAJ1976778.1"/>
    <property type="molecule type" value="Genomic_DNA"/>
</dbReference>
<protein>
    <submittedName>
        <fullName evidence="9">DnaJ (Hsp40), sub C, member 17</fullName>
    </submittedName>
</protein>
<evidence type="ECO:0000256" key="1">
    <source>
        <dbReference type="ARBA" id="ARBA00004123"/>
    </source>
</evidence>
<feature type="compositionally biased region" description="Basic and acidic residues" evidence="6">
    <location>
        <begin position="94"/>
        <end position="110"/>
    </location>
</feature>
<dbReference type="InterPro" id="IPR036869">
    <property type="entry name" value="J_dom_sf"/>
</dbReference>
<dbReference type="Gene3D" id="1.10.287.110">
    <property type="entry name" value="DnaJ domain"/>
    <property type="match status" value="1"/>
</dbReference>
<organism evidence="9 10">
    <name type="scientific">Dimargaris verticillata</name>
    <dbReference type="NCBI Taxonomy" id="2761393"/>
    <lineage>
        <taxon>Eukaryota</taxon>
        <taxon>Fungi</taxon>
        <taxon>Fungi incertae sedis</taxon>
        <taxon>Zoopagomycota</taxon>
        <taxon>Kickxellomycotina</taxon>
        <taxon>Dimargaritomycetes</taxon>
        <taxon>Dimargaritales</taxon>
        <taxon>Dimargaritaceae</taxon>
        <taxon>Dimargaris</taxon>
    </lineage>
</organism>
<evidence type="ECO:0000256" key="4">
    <source>
        <dbReference type="ARBA" id="ARBA00023186"/>
    </source>
</evidence>
<dbReference type="InterPro" id="IPR018253">
    <property type="entry name" value="DnaJ_domain_CS"/>
</dbReference>
<keyword evidence="4" id="KW-0143">Chaperone</keyword>
<feature type="transmembrane region" description="Helical" evidence="7">
    <location>
        <begin position="526"/>
        <end position="546"/>
    </location>
</feature>
<name>A0A9W8B5F5_9FUNG</name>
<feature type="compositionally biased region" description="Basic and acidic residues" evidence="6">
    <location>
        <begin position="122"/>
        <end position="149"/>
    </location>
</feature>
<dbReference type="InterPro" id="IPR052094">
    <property type="entry name" value="Pre-mRNA-splicing_ERAD"/>
</dbReference>